<keyword evidence="4 6" id="KW-0472">Membrane</keyword>
<feature type="transmembrane region" description="Helical" evidence="6">
    <location>
        <begin position="116"/>
        <end position="141"/>
    </location>
</feature>
<evidence type="ECO:0000256" key="6">
    <source>
        <dbReference type="RuleBase" id="RU361157"/>
    </source>
</evidence>
<dbReference type="GO" id="GO:0043190">
    <property type="term" value="C:ATP-binding cassette (ABC) transporter complex"/>
    <property type="evidence" value="ECO:0007669"/>
    <property type="project" value="InterPro"/>
</dbReference>
<dbReference type="InterPro" id="IPR000412">
    <property type="entry name" value="ABC_2_transport"/>
</dbReference>
<sequence length="280" mass="29362">MSPLRTEAVSFAATVRKEWQVLIRYPGNLVMVVVMAVIVPASFVAQASGFSGGGDDDAVGAFAARSGTTQWAGFIYLGWAVYLWISMILWGPGSALRTERMQGSLEMVHLTPVSRFTVLFGPAVVEMVPAALLFSAIGVMLKFVFGVPIGFGQLLAGLLVVLASIPALFALGGLMAVVALRFRDAEGVTEALRGTLGVVCGVTYPIAVLPGWVQPVSERLPPTQVLDLLRDAVLRPSLPDGTGTRLLALLAVGAVLGAVAVLALGRALKSARLTGQMGQF</sequence>
<dbReference type="InterPro" id="IPR051784">
    <property type="entry name" value="Nod_factor_ABC_transporter"/>
</dbReference>
<dbReference type="PANTHER" id="PTHR43229">
    <property type="entry name" value="NODULATION PROTEIN J"/>
    <property type="match status" value="1"/>
</dbReference>
<dbReference type="EMBL" id="BMSA01000026">
    <property type="protein sequence ID" value="GGT80737.1"/>
    <property type="molecule type" value="Genomic_DNA"/>
</dbReference>
<dbReference type="GO" id="GO:0046677">
    <property type="term" value="P:response to antibiotic"/>
    <property type="evidence" value="ECO:0007669"/>
    <property type="project" value="UniProtKB-KW"/>
</dbReference>
<feature type="transmembrane region" description="Helical" evidence="6">
    <location>
        <begin position="246"/>
        <end position="268"/>
    </location>
</feature>
<keyword evidence="2 6" id="KW-0812">Transmembrane</keyword>
<comment type="caution">
    <text evidence="8">The sequence shown here is derived from an EMBL/GenBank/DDBJ whole genome shotgun (WGS) entry which is preliminary data.</text>
</comment>
<evidence type="ECO:0000313" key="8">
    <source>
        <dbReference type="EMBL" id="GGT80737.1"/>
    </source>
</evidence>
<dbReference type="RefSeq" id="WP_189716473.1">
    <property type="nucleotide sequence ID" value="NZ_BMSA01000026.1"/>
</dbReference>
<keyword evidence="9" id="KW-1185">Reference proteome</keyword>
<feature type="domain" description="ABC transmembrane type-2" evidence="7">
    <location>
        <begin position="31"/>
        <end position="267"/>
    </location>
</feature>
<keyword evidence="3 6" id="KW-1133">Transmembrane helix</keyword>
<gene>
    <name evidence="8" type="ORF">GCM10010226_69120</name>
</gene>
<organism evidence="8 9">
    <name type="scientific">Streptomyces phaeofaciens</name>
    <dbReference type="NCBI Taxonomy" id="68254"/>
    <lineage>
        <taxon>Bacteria</taxon>
        <taxon>Bacillati</taxon>
        <taxon>Actinomycetota</taxon>
        <taxon>Actinomycetes</taxon>
        <taxon>Kitasatosporales</taxon>
        <taxon>Streptomycetaceae</taxon>
        <taxon>Streptomyces</taxon>
    </lineage>
</organism>
<evidence type="ECO:0000256" key="4">
    <source>
        <dbReference type="ARBA" id="ARBA00023136"/>
    </source>
</evidence>
<dbReference type="Proteomes" id="UP000646776">
    <property type="component" value="Unassembled WGS sequence"/>
</dbReference>
<dbReference type="PIRSF" id="PIRSF006648">
    <property type="entry name" value="DrrB"/>
    <property type="match status" value="1"/>
</dbReference>
<evidence type="ECO:0000256" key="3">
    <source>
        <dbReference type="ARBA" id="ARBA00022989"/>
    </source>
</evidence>
<evidence type="ECO:0000256" key="5">
    <source>
        <dbReference type="ARBA" id="ARBA00023251"/>
    </source>
</evidence>
<dbReference type="GO" id="GO:0140359">
    <property type="term" value="F:ABC-type transporter activity"/>
    <property type="evidence" value="ECO:0007669"/>
    <property type="project" value="InterPro"/>
</dbReference>
<dbReference type="AlphaFoldDB" id="A0A918HNL7"/>
<evidence type="ECO:0000256" key="2">
    <source>
        <dbReference type="ARBA" id="ARBA00022692"/>
    </source>
</evidence>
<name>A0A918HNL7_9ACTN</name>
<evidence type="ECO:0000256" key="1">
    <source>
        <dbReference type="ARBA" id="ARBA00004141"/>
    </source>
</evidence>
<dbReference type="PANTHER" id="PTHR43229:SF2">
    <property type="entry name" value="NODULATION PROTEIN J"/>
    <property type="match status" value="1"/>
</dbReference>
<keyword evidence="5" id="KW-0046">Antibiotic resistance</keyword>
<reference evidence="8" key="1">
    <citation type="journal article" date="2014" name="Int. J. Syst. Evol. Microbiol.">
        <title>Complete genome sequence of Corynebacterium casei LMG S-19264T (=DSM 44701T), isolated from a smear-ripened cheese.</title>
        <authorList>
            <consortium name="US DOE Joint Genome Institute (JGI-PGF)"/>
            <person name="Walter F."/>
            <person name="Albersmeier A."/>
            <person name="Kalinowski J."/>
            <person name="Ruckert C."/>
        </authorList>
    </citation>
    <scope>NUCLEOTIDE SEQUENCE</scope>
    <source>
        <strain evidence="8">JCM 4125</strain>
    </source>
</reference>
<comment type="subcellular location">
    <subcellularLocation>
        <location evidence="6">Cell membrane</location>
        <topology evidence="6">Multi-pass membrane protein</topology>
    </subcellularLocation>
    <subcellularLocation>
        <location evidence="1">Membrane</location>
        <topology evidence="1">Multi-pass membrane protein</topology>
    </subcellularLocation>
</comment>
<protein>
    <recommendedName>
        <fullName evidence="6">Transport permease protein</fullName>
    </recommendedName>
</protein>
<proteinExistence type="inferred from homology"/>
<feature type="transmembrane region" description="Helical" evidence="6">
    <location>
        <begin position="21"/>
        <end position="43"/>
    </location>
</feature>
<dbReference type="InterPro" id="IPR013525">
    <property type="entry name" value="ABC2_TM"/>
</dbReference>
<evidence type="ECO:0000259" key="7">
    <source>
        <dbReference type="PROSITE" id="PS51012"/>
    </source>
</evidence>
<dbReference type="InterPro" id="IPR047817">
    <property type="entry name" value="ABC2_TM_bact-type"/>
</dbReference>
<dbReference type="PROSITE" id="PS51012">
    <property type="entry name" value="ABC_TM2"/>
    <property type="match status" value="1"/>
</dbReference>
<reference evidence="8" key="2">
    <citation type="submission" date="2020-09" db="EMBL/GenBank/DDBJ databases">
        <authorList>
            <person name="Sun Q."/>
            <person name="Ohkuma M."/>
        </authorList>
    </citation>
    <scope>NUCLEOTIDE SEQUENCE</scope>
    <source>
        <strain evidence="8">JCM 4125</strain>
    </source>
</reference>
<evidence type="ECO:0000313" key="9">
    <source>
        <dbReference type="Proteomes" id="UP000646776"/>
    </source>
</evidence>
<dbReference type="Pfam" id="PF01061">
    <property type="entry name" value="ABC2_membrane"/>
    <property type="match status" value="1"/>
</dbReference>
<feature type="transmembrane region" description="Helical" evidence="6">
    <location>
        <begin position="153"/>
        <end position="180"/>
    </location>
</feature>
<accession>A0A918HNL7</accession>
<keyword evidence="6" id="KW-1003">Cell membrane</keyword>
<comment type="similarity">
    <text evidence="6">Belongs to the ABC-2 integral membrane protein family.</text>
</comment>
<keyword evidence="6" id="KW-0813">Transport</keyword>
<feature type="transmembrane region" description="Helical" evidence="6">
    <location>
        <begin position="192"/>
        <end position="213"/>
    </location>
</feature>
<feature type="transmembrane region" description="Helical" evidence="6">
    <location>
        <begin position="74"/>
        <end position="96"/>
    </location>
</feature>